<gene>
    <name evidence="3" type="ORF">GTP91_28510</name>
</gene>
<protein>
    <submittedName>
        <fullName evidence="3">PEP-CTERM sorting domain-containing protein</fullName>
    </submittedName>
</protein>
<proteinExistence type="predicted"/>
<name>A0A845G9Z4_9BURK</name>
<reference evidence="3 4" key="1">
    <citation type="submission" date="2020-01" db="EMBL/GenBank/DDBJ databases">
        <title>Novel species isolated from a subtropical stream in China.</title>
        <authorList>
            <person name="Lu H."/>
        </authorList>
    </citation>
    <scope>NUCLEOTIDE SEQUENCE [LARGE SCALE GENOMIC DNA]</scope>
    <source>
        <strain evidence="3 4">FT82W</strain>
    </source>
</reference>
<evidence type="ECO:0000313" key="3">
    <source>
        <dbReference type="EMBL" id="MYM91104.1"/>
    </source>
</evidence>
<dbReference type="InterPro" id="IPR013424">
    <property type="entry name" value="Ice-binding_C"/>
</dbReference>
<organism evidence="3 4">
    <name type="scientific">Duganella vulcania</name>
    <dbReference type="NCBI Taxonomy" id="2692166"/>
    <lineage>
        <taxon>Bacteria</taxon>
        <taxon>Pseudomonadati</taxon>
        <taxon>Pseudomonadota</taxon>
        <taxon>Betaproteobacteria</taxon>
        <taxon>Burkholderiales</taxon>
        <taxon>Oxalobacteraceae</taxon>
        <taxon>Telluria group</taxon>
        <taxon>Duganella</taxon>
    </lineage>
</organism>
<sequence>MFAQASGQGFAGPIPEPSTYAMLVAGLTLVGLRARRKEAKAGQ</sequence>
<comment type="caution">
    <text evidence="3">The sequence shown here is derived from an EMBL/GenBank/DDBJ whole genome shotgun (WGS) entry which is preliminary data.</text>
</comment>
<keyword evidence="1" id="KW-1133">Transmembrane helix</keyword>
<accession>A0A845G9Z4</accession>
<evidence type="ECO:0000256" key="1">
    <source>
        <dbReference type="SAM" id="Phobius"/>
    </source>
</evidence>
<dbReference type="EMBL" id="WWCW01000166">
    <property type="protein sequence ID" value="MYM91104.1"/>
    <property type="molecule type" value="Genomic_DNA"/>
</dbReference>
<dbReference type="NCBIfam" id="TIGR02595">
    <property type="entry name" value="PEP_CTERM"/>
    <property type="match status" value="1"/>
</dbReference>
<evidence type="ECO:0000313" key="4">
    <source>
        <dbReference type="Proteomes" id="UP000470302"/>
    </source>
</evidence>
<feature type="domain" description="Ice-binding protein C-terminal" evidence="2">
    <location>
        <begin position="13"/>
        <end position="37"/>
    </location>
</feature>
<keyword evidence="1" id="KW-0812">Transmembrane</keyword>
<dbReference type="Proteomes" id="UP000470302">
    <property type="component" value="Unassembled WGS sequence"/>
</dbReference>
<dbReference type="Pfam" id="PF07589">
    <property type="entry name" value="PEP-CTERM"/>
    <property type="match status" value="1"/>
</dbReference>
<feature type="transmembrane region" description="Helical" evidence="1">
    <location>
        <begin position="17"/>
        <end position="34"/>
    </location>
</feature>
<keyword evidence="1" id="KW-0472">Membrane</keyword>
<dbReference type="AlphaFoldDB" id="A0A845G9Z4"/>
<evidence type="ECO:0000259" key="2">
    <source>
        <dbReference type="Pfam" id="PF07589"/>
    </source>
</evidence>